<dbReference type="InterPro" id="IPR037992">
    <property type="entry name" value="TRAPPC6/Trs33"/>
</dbReference>
<dbReference type="Pfam" id="PF04051">
    <property type="entry name" value="TRAPP"/>
    <property type="match status" value="1"/>
</dbReference>
<evidence type="ECO:0000256" key="1">
    <source>
        <dbReference type="ARBA" id="ARBA00006218"/>
    </source>
</evidence>
<dbReference type="EMBL" id="SWFS01000032">
    <property type="protein sequence ID" value="KAA8917500.1"/>
    <property type="molecule type" value="Genomic_DNA"/>
</dbReference>
<name>A0A642VDN8_9ASCO</name>
<accession>A0A642VDN8</accession>
<comment type="similarity">
    <text evidence="1">Belongs to the TRAPP small subunits family. BET3 subfamily.</text>
</comment>
<reference evidence="2" key="1">
    <citation type="journal article" date="2019" name="G3 (Bethesda)">
        <title>Genome Assemblies of Two Rare Opportunistic Yeast Pathogens: Diutina rugosa (syn. Candida rugosa) and Trichomonascus ciferrii (syn. Candida ciferrii).</title>
        <authorList>
            <person name="Mixao V."/>
            <person name="Saus E."/>
            <person name="Hansen A.P."/>
            <person name="Lass-Florl C."/>
            <person name="Gabaldon T."/>
        </authorList>
    </citation>
    <scope>NUCLEOTIDE SEQUENCE</scope>
    <source>
        <strain evidence="2">CBS 4856</strain>
    </source>
</reference>
<proteinExistence type="inferred from homology"/>
<dbReference type="SUPFAM" id="SSF111126">
    <property type="entry name" value="Ligand-binding domain in the NO signalling and Golgi transport"/>
    <property type="match status" value="1"/>
</dbReference>
<comment type="caution">
    <text evidence="2">The sequence shown here is derived from an EMBL/GenBank/DDBJ whole genome shotgun (WGS) entry which is preliminary data.</text>
</comment>
<dbReference type="Proteomes" id="UP000761534">
    <property type="component" value="Unassembled WGS sequence"/>
</dbReference>
<organism evidence="2 3">
    <name type="scientific">Trichomonascus ciferrii</name>
    <dbReference type="NCBI Taxonomy" id="44093"/>
    <lineage>
        <taxon>Eukaryota</taxon>
        <taxon>Fungi</taxon>
        <taxon>Dikarya</taxon>
        <taxon>Ascomycota</taxon>
        <taxon>Saccharomycotina</taxon>
        <taxon>Dipodascomycetes</taxon>
        <taxon>Dipodascales</taxon>
        <taxon>Trichomonascaceae</taxon>
        <taxon>Trichomonascus</taxon>
        <taxon>Trichomonascus ciferrii complex</taxon>
    </lineage>
</organism>
<protein>
    <recommendedName>
        <fullName evidence="4">Trafficking protein particle complex subunit 6B</fullName>
    </recommendedName>
</protein>
<keyword evidence="3" id="KW-1185">Reference proteome</keyword>
<dbReference type="PANTHER" id="PTHR12817">
    <property type="entry name" value="TRAFFICKING PROTEIN PARTICLE COMPLEX SUBUNIT 6B"/>
    <property type="match status" value="1"/>
</dbReference>
<dbReference type="VEuPathDB" id="FungiDB:TRICI_000366"/>
<gene>
    <name evidence="2" type="ORF">TRICI_000366</name>
</gene>
<evidence type="ECO:0000313" key="3">
    <source>
        <dbReference type="Proteomes" id="UP000761534"/>
    </source>
</evidence>
<sequence>MDQVTMMSGAEGGTYSPTHRLVSSSAVDLLLIETVPLAQSVVEELYAEAKEKGEVDEKILLDDLYYRIEGYGYRVGKGLSVIFTRERARFADQLDIMKFVCKELWMILYKKQIDNLKTNHRGTYVLIDNGFKYCQRMSTSSSQNSVKQATPFLYFPSGIIRGVLAGLGVHATVTFDTVQLPAVSFSIHTR</sequence>
<evidence type="ECO:0008006" key="4">
    <source>
        <dbReference type="Google" id="ProtNLM"/>
    </source>
</evidence>
<evidence type="ECO:0000313" key="2">
    <source>
        <dbReference type="EMBL" id="KAA8917500.1"/>
    </source>
</evidence>
<dbReference type="GO" id="GO:0006888">
    <property type="term" value="P:endoplasmic reticulum to Golgi vesicle-mediated transport"/>
    <property type="evidence" value="ECO:0007669"/>
    <property type="project" value="TreeGrafter"/>
</dbReference>
<dbReference type="Gene3D" id="3.30.1380.20">
    <property type="entry name" value="Trafficking protein particle complex subunit 3"/>
    <property type="match status" value="1"/>
</dbReference>
<dbReference type="GO" id="GO:0030008">
    <property type="term" value="C:TRAPP complex"/>
    <property type="evidence" value="ECO:0007669"/>
    <property type="project" value="TreeGrafter"/>
</dbReference>
<dbReference type="CDD" id="cd14944">
    <property type="entry name" value="TRAPPC6A_Trs33"/>
    <property type="match status" value="1"/>
</dbReference>
<dbReference type="InterPro" id="IPR007194">
    <property type="entry name" value="TRAPP_component"/>
</dbReference>
<dbReference type="GO" id="GO:0005801">
    <property type="term" value="C:cis-Golgi network"/>
    <property type="evidence" value="ECO:0007669"/>
    <property type="project" value="TreeGrafter"/>
</dbReference>
<dbReference type="AlphaFoldDB" id="A0A642VDN8"/>
<dbReference type="InterPro" id="IPR024096">
    <property type="entry name" value="NO_sig/Golgi_transp_ligand-bd"/>
</dbReference>
<dbReference type="OrthoDB" id="941624at2759"/>
<dbReference type="GO" id="GO:0005802">
    <property type="term" value="C:trans-Golgi network"/>
    <property type="evidence" value="ECO:0007669"/>
    <property type="project" value="TreeGrafter"/>
</dbReference>
<dbReference type="PANTHER" id="PTHR12817:SF0">
    <property type="entry name" value="GEO08327P1"/>
    <property type="match status" value="1"/>
</dbReference>